<evidence type="ECO:0000256" key="4">
    <source>
        <dbReference type="ARBA" id="ARBA00004406"/>
    </source>
</evidence>
<comment type="cofactor">
    <cofactor evidence="1 14">
        <name>heme</name>
        <dbReference type="ChEBI" id="CHEBI:30413"/>
    </cofactor>
</comment>
<dbReference type="GO" id="GO:0008395">
    <property type="term" value="F:steroid hydroxylase activity"/>
    <property type="evidence" value="ECO:0007669"/>
    <property type="project" value="TreeGrafter"/>
</dbReference>
<organism evidence="17 18">
    <name type="scientific">Stegodyphus mimosarum</name>
    <name type="common">African social velvet spider</name>
    <dbReference type="NCBI Taxonomy" id="407821"/>
    <lineage>
        <taxon>Eukaryota</taxon>
        <taxon>Metazoa</taxon>
        <taxon>Ecdysozoa</taxon>
        <taxon>Arthropoda</taxon>
        <taxon>Chelicerata</taxon>
        <taxon>Arachnida</taxon>
        <taxon>Araneae</taxon>
        <taxon>Araneomorphae</taxon>
        <taxon>Entelegynae</taxon>
        <taxon>Eresoidea</taxon>
        <taxon>Eresidae</taxon>
        <taxon>Stegodyphus</taxon>
    </lineage>
</organism>
<keyword evidence="8" id="KW-0256">Endoplasmic reticulum</keyword>
<dbReference type="PROSITE" id="PS00086">
    <property type="entry name" value="CYTOCHROME_P450"/>
    <property type="match status" value="1"/>
</dbReference>
<dbReference type="InterPro" id="IPR050182">
    <property type="entry name" value="Cytochrome_P450_fam2"/>
</dbReference>
<accession>A0A087UXH8</accession>
<reference evidence="17 18" key="1">
    <citation type="submission" date="2013-11" db="EMBL/GenBank/DDBJ databases">
        <title>Genome sequencing of Stegodyphus mimosarum.</title>
        <authorList>
            <person name="Bechsgaard J."/>
        </authorList>
    </citation>
    <scope>NUCLEOTIDE SEQUENCE [LARGE SCALE GENOMIC DNA]</scope>
</reference>
<dbReference type="OMA" id="PLCTDPF"/>
<evidence type="ECO:0000256" key="13">
    <source>
        <dbReference type="ARBA" id="ARBA00023136"/>
    </source>
</evidence>
<dbReference type="GO" id="GO:0016712">
    <property type="term" value="F:oxidoreductase activity, acting on paired donors, with incorporation or reduction of molecular oxygen, reduced flavin or flavoprotein as one donor, and incorporation of one atom of oxygen"/>
    <property type="evidence" value="ECO:0007669"/>
    <property type="project" value="TreeGrafter"/>
</dbReference>
<dbReference type="PRINTS" id="PR00463">
    <property type="entry name" value="EP450I"/>
</dbReference>
<dbReference type="GO" id="GO:0005789">
    <property type="term" value="C:endoplasmic reticulum membrane"/>
    <property type="evidence" value="ECO:0007669"/>
    <property type="project" value="UniProtKB-SubCell"/>
</dbReference>
<evidence type="ECO:0000256" key="6">
    <source>
        <dbReference type="ARBA" id="ARBA00022617"/>
    </source>
</evidence>
<dbReference type="AlphaFoldDB" id="A0A087UXH8"/>
<evidence type="ECO:0000256" key="12">
    <source>
        <dbReference type="ARBA" id="ARBA00023033"/>
    </source>
</evidence>
<evidence type="ECO:0000256" key="14">
    <source>
        <dbReference type="PIRSR" id="PIRSR602401-1"/>
    </source>
</evidence>
<dbReference type="PANTHER" id="PTHR24300:SF403">
    <property type="entry name" value="CYTOCHROME P450 306A1"/>
    <property type="match status" value="1"/>
</dbReference>
<keyword evidence="18" id="KW-1185">Reference proteome</keyword>
<evidence type="ECO:0000256" key="10">
    <source>
        <dbReference type="ARBA" id="ARBA00023002"/>
    </source>
</evidence>
<dbReference type="InterPro" id="IPR036396">
    <property type="entry name" value="Cyt_P450_sf"/>
</dbReference>
<keyword evidence="13 16" id="KW-0472">Membrane</keyword>
<dbReference type="InterPro" id="IPR001128">
    <property type="entry name" value="Cyt_P450"/>
</dbReference>
<keyword evidence="6 14" id="KW-0349">Heme</keyword>
<evidence type="ECO:0000256" key="3">
    <source>
        <dbReference type="ARBA" id="ARBA00004174"/>
    </source>
</evidence>
<dbReference type="PANTHER" id="PTHR24300">
    <property type="entry name" value="CYTOCHROME P450 508A4-RELATED"/>
    <property type="match status" value="1"/>
</dbReference>
<keyword evidence="16" id="KW-1133">Transmembrane helix</keyword>
<evidence type="ECO:0000256" key="15">
    <source>
        <dbReference type="RuleBase" id="RU000461"/>
    </source>
</evidence>
<comment type="function">
    <text evidence="2">May be involved in the metabolism of insect hormones and in the breakdown of synthetic insecticides.</text>
</comment>
<dbReference type="InterPro" id="IPR017972">
    <property type="entry name" value="Cyt_P450_CS"/>
</dbReference>
<keyword evidence="11 14" id="KW-0408">Iron</keyword>
<dbReference type="GO" id="GO:0006082">
    <property type="term" value="P:organic acid metabolic process"/>
    <property type="evidence" value="ECO:0007669"/>
    <property type="project" value="TreeGrafter"/>
</dbReference>
<sequence length="495" mass="57165">MMFLDNIQNFWNASPISVAVALLIVFLGIILYHNRDRGLPPGPTGIPILGIYPFLSHDKCHLELGEFEKKYGSLYSFRVAEQLYVNLGSPKLIREVHVTKSEIFSNRHSDFNIFAYVLDEGIPFINGEPWKVLRKFFLQIFKDFGMISLKGNLSGPVHEVLNSVIKDLRATNGQPMDIVDLLMGKITTVLCRTLFGHYRISEQQIQDVIKPYKIVLEAQGGAHAFLFGRIAKYLIFRWMPNYHPMVSNHKLMVNAIYKIIDDHERTLDEDNIRDVMDAYLKERNDRRRKGDPSAKYFTRKSLMSSFAQFIGDSLVVVHAVGACFHSLLEHPEEQDKIYKEILEVVGPDRQPSLEDKSNLSYTNAFIFEVFRTSDFFPFFPSLMSTREVTIQDYRIPKGTIALMNMWSAHHDPEEYEEPYKFNPSRYIVKLGKRKPELPFTFGRGKRSCIGEAFTMMHVFLFLTNIVKNFRLSLPEGEETNTSLYSLKLNLCAKSR</sequence>
<dbReference type="GO" id="GO:0006805">
    <property type="term" value="P:xenobiotic metabolic process"/>
    <property type="evidence" value="ECO:0007669"/>
    <property type="project" value="TreeGrafter"/>
</dbReference>
<dbReference type="FunFam" id="1.10.630.10:FF:000238">
    <property type="entry name" value="Cytochrome P450 2A6"/>
    <property type="match status" value="1"/>
</dbReference>
<dbReference type="STRING" id="407821.A0A087UXH8"/>
<evidence type="ECO:0000256" key="5">
    <source>
        <dbReference type="ARBA" id="ARBA00010617"/>
    </source>
</evidence>
<keyword evidence="9" id="KW-0492">Microsome</keyword>
<evidence type="ECO:0000256" key="9">
    <source>
        <dbReference type="ARBA" id="ARBA00022848"/>
    </source>
</evidence>
<keyword evidence="16" id="KW-0812">Transmembrane</keyword>
<evidence type="ECO:0000256" key="8">
    <source>
        <dbReference type="ARBA" id="ARBA00022824"/>
    </source>
</evidence>
<protein>
    <submittedName>
        <fullName evidence="17">Cytochrome P450 2F3</fullName>
    </submittedName>
</protein>
<evidence type="ECO:0000256" key="2">
    <source>
        <dbReference type="ARBA" id="ARBA00003690"/>
    </source>
</evidence>
<comment type="similarity">
    <text evidence="5 15">Belongs to the cytochrome P450 family.</text>
</comment>
<dbReference type="EMBL" id="KK122156">
    <property type="protein sequence ID" value="KFM82067.1"/>
    <property type="molecule type" value="Genomic_DNA"/>
</dbReference>
<name>A0A087UXH8_STEMI</name>
<keyword evidence="12 15" id="KW-0503">Monooxygenase</keyword>
<comment type="subcellular location">
    <subcellularLocation>
        <location evidence="4">Endoplasmic reticulum membrane</location>
        <topology evidence="4">Peripheral membrane protein</topology>
    </subcellularLocation>
    <subcellularLocation>
        <location evidence="3">Microsome membrane</location>
        <topology evidence="3">Peripheral membrane protein</topology>
    </subcellularLocation>
</comment>
<evidence type="ECO:0000256" key="11">
    <source>
        <dbReference type="ARBA" id="ARBA00023004"/>
    </source>
</evidence>
<keyword evidence="10 15" id="KW-0560">Oxidoreductase</keyword>
<feature type="binding site" description="axial binding residue" evidence="14">
    <location>
        <position position="448"/>
    </location>
    <ligand>
        <name>heme</name>
        <dbReference type="ChEBI" id="CHEBI:30413"/>
    </ligand>
    <ligandPart>
        <name>Fe</name>
        <dbReference type="ChEBI" id="CHEBI:18248"/>
    </ligandPart>
</feature>
<evidence type="ECO:0000256" key="1">
    <source>
        <dbReference type="ARBA" id="ARBA00001971"/>
    </source>
</evidence>
<gene>
    <name evidence="17" type="ORF">X975_26406</name>
</gene>
<evidence type="ECO:0000256" key="16">
    <source>
        <dbReference type="SAM" id="Phobius"/>
    </source>
</evidence>
<evidence type="ECO:0000256" key="7">
    <source>
        <dbReference type="ARBA" id="ARBA00022723"/>
    </source>
</evidence>
<evidence type="ECO:0000313" key="18">
    <source>
        <dbReference type="Proteomes" id="UP000054359"/>
    </source>
</evidence>
<dbReference type="GO" id="GO:0020037">
    <property type="term" value="F:heme binding"/>
    <property type="evidence" value="ECO:0007669"/>
    <property type="project" value="InterPro"/>
</dbReference>
<dbReference type="OrthoDB" id="1055148at2759"/>
<evidence type="ECO:0000313" key="17">
    <source>
        <dbReference type="EMBL" id="KFM82067.1"/>
    </source>
</evidence>
<feature type="transmembrane region" description="Helical" evidence="16">
    <location>
        <begin position="12"/>
        <end position="32"/>
    </location>
</feature>
<dbReference type="InterPro" id="IPR002401">
    <property type="entry name" value="Cyt_P450_E_grp-I"/>
</dbReference>
<keyword evidence="7 14" id="KW-0479">Metal-binding</keyword>
<feature type="non-terminal residue" evidence="17">
    <location>
        <position position="495"/>
    </location>
</feature>
<dbReference type="GO" id="GO:0005506">
    <property type="term" value="F:iron ion binding"/>
    <property type="evidence" value="ECO:0007669"/>
    <property type="project" value="InterPro"/>
</dbReference>
<dbReference type="SUPFAM" id="SSF48264">
    <property type="entry name" value="Cytochrome P450"/>
    <property type="match status" value="1"/>
</dbReference>
<dbReference type="Proteomes" id="UP000054359">
    <property type="component" value="Unassembled WGS sequence"/>
</dbReference>
<dbReference type="Pfam" id="PF00067">
    <property type="entry name" value="p450"/>
    <property type="match status" value="1"/>
</dbReference>
<dbReference type="Gene3D" id="1.10.630.10">
    <property type="entry name" value="Cytochrome P450"/>
    <property type="match status" value="1"/>
</dbReference>
<proteinExistence type="inferred from homology"/>
<dbReference type="PRINTS" id="PR00385">
    <property type="entry name" value="P450"/>
</dbReference>